<evidence type="ECO:0000256" key="9">
    <source>
        <dbReference type="SAM" id="Phobius"/>
    </source>
</evidence>
<dbReference type="GO" id="GO:0000030">
    <property type="term" value="F:mannosyltransferase activity"/>
    <property type="evidence" value="ECO:0007669"/>
    <property type="project" value="TreeGrafter"/>
</dbReference>
<feature type="transmembrane region" description="Helical" evidence="9">
    <location>
        <begin position="300"/>
        <end position="319"/>
    </location>
</feature>
<feature type="transmembrane region" description="Helical" evidence="9">
    <location>
        <begin position="482"/>
        <end position="504"/>
    </location>
</feature>
<dbReference type="Pfam" id="PF10034">
    <property type="entry name" value="Dpy19"/>
    <property type="match status" value="1"/>
</dbReference>
<feature type="compositionally biased region" description="Polar residues" evidence="8">
    <location>
        <begin position="20"/>
        <end position="30"/>
    </location>
</feature>
<comment type="similarity">
    <text evidence="2">Belongs to the dpy-19 family.</text>
</comment>
<sequence length="715" mass="80435">MGRKNAAAKRDEKVGEDSQELSAQATSNVSKPKASRNKTRGSNVDYFGLARNVLICVTAFAALCIGTHVITALHEGHTWWSTASVDCKETAFVSEQAFYYLWFKITADREVPYLNALGNVLADRTVEYPTTVNAFQRFTIYPEVVFGTMFRVLNSTGLSLSEPIDYYVHWAFIMQGVLPASIFAVTVITTGSILCGVSAVLCFFTNYEQMTRSWHSIPLRETFALPILYVQYAALTWYIDKDVNQHPKAAAVCRVALVWGLVASIASWQLSASLLMLQLAAMLVLYSLSPQYLPLHKYRTLAWTHVIGVGLASVFLFGNLMTACSLYTCMALSTLAMTYVPQPQEQPKHFVWRALRLLVLVGGVLVASVLLRMFLVFVFQMDDDAHMANLMRAKSGTFKDFHTSVYLKIEGYRGIPFPVITELTWTGLLMAAVLVALAVGLPTIAHFLRGGHALVAAAALCHLGMALQYTVLAATINRLRGIWGPSLCVLAGLLPSEVVWGNLFQNTKYFRILAGWRWKAVVHILMIGAMGFGSSRLKWLREHYFAEGVHERVSVEELYQWVRARTHPEAVIGSDMILSAMLRLSTGRRTVVHPHYEYADARSRNFKQAHWNAYRRLEDVHRLFTEMGMEYYIENGLNCETHSSRGKAPWEMVDEGEDGAPPPPMPRTNELCCMAARHPNPYFKMVYKPPGQSWGFRDFRVYQLLNTTQIRRSAL</sequence>
<dbReference type="GO" id="GO:0005637">
    <property type="term" value="C:nuclear inner membrane"/>
    <property type="evidence" value="ECO:0007669"/>
    <property type="project" value="TreeGrafter"/>
</dbReference>
<feature type="transmembrane region" description="Helical" evidence="9">
    <location>
        <begin position="182"/>
        <end position="207"/>
    </location>
</feature>
<comment type="subcellular location">
    <subcellularLocation>
        <location evidence="1">Membrane</location>
        <topology evidence="1">Multi-pass membrane protein</topology>
    </subcellularLocation>
</comment>
<dbReference type="AlphaFoldDB" id="A0A7S4GEG0"/>
<feature type="region of interest" description="Disordered" evidence="8">
    <location>
        <begin position="1"/>
        <end position="39"/>
    </location>
</feature>
<evidence type="ECO:0000256" key="1">
    <source>
        <dbReference type="ARBA" id="ARBA00004141"/>
    </source>
</evidence>
<feature type="transmembrane region" description="Helical" evidence="9">
    <location>
        <begin position="516"/>
        <end position="533"/>
    </location>
</feature>
<keyword evidence="6 9" id="KW-1133">Transmembrane helix</keyword>
<evidence type="ECO:0000256" key="6">
    <source>
        <dbReference type="ARBA" id="ARBA00022989"/>
    </source>
</evidence>
<evidence type="ECO:0000256" key="3">
    <source>
        <dbReference type="ARBA" id="ARBA00022676"/>
    </source>
</evidence>
<dbReference type="InterPro" id="IPR018732">
    <property type="entry name" value="Dpy-19/Dpy-19-like"/>
</dbReference>
<evidence type="ECO:0000256" key="4">
    <source>
        <dbReference type="ARBA" id="ARBA00022679"/>
    </source>
</evidence>
<protein>
    <submittedName>
        <fullName evidence="10">Uncharacterized protein</fullName>
    </submittedName>
</protein>
<keyword evidence="5 9" id="KW-0812">Transmembrane</keyword>
<keyword evidence="3" id="KW-0328">Glycosyltransferase</keyword>
<reference evidence="10" key="1">
    <citation type="submission" date="2021-01" db="EMBL/GenBank/DDBJ databases">
        <authorList>
            <person name="Corre E."/>
            <person name="Pelletier E."/>
            <person name="Niang G."/>
            <person name="Scheremetjew M."/>
            <person name="Finn R."/>
            <person name="Kale V."/>
            <person name="Holt S."/>
            <person name="Cochrane G."/>
            <person name="Meng A."/>
            <person name="Brown T."/>
            <person name="Cohen L."/>
        </authorList>
    </citation>
    <scope>NUCLEOTIDE SEQUENCE</scope>
    <source>
        <strain evidence="10">CCMP1594</strain>
    </source>
</reference>
<feature type="transmembrane region" description="Helical" evidence="9">
    <location>
        <begin position="423"/>
        <end position="441"/>
    </location>
</feature>
<organism evidence="10">
    <name type="scientific">Eutreptiella gymnastica</name>
    <dbReference type="NCBI Taxonomy" id="73025"/>
    <lineage>
        <taxon>Eukaryota</taxon>
        <taxon>Discoba</taxon>
        <taxon>Euglenozoa</taxon>
        <taxon>Euglenida</taxon>
        <taxon>Spirocuta</taxon>
        <taxon>Euglenophyceae</taxon>
        <taxon>Eutreptiales</taxon>
        <taxon>Eutreptiaceae</taxon>
        <taxon>Eutreptiella</taxon>
    </lineage>
</organism>
<keyword evidence="4" id="KW-0808">Transferase</keyword>
<evidence type="ECO:0000313" key="10">
    <source>
        <dbReference type="EMBL" id="CAE0834338.1"/>
    </source>
</evidence>
<feature type="transmembrane region" description="Helical" evidence="9">
    <location>
        <begin position="453"/>
        <end position="476"/>
    </location>
</feature>
<accession>A0A7S4GEG0</accession>
<feature type="transmembrane region" description="Helical" evidence="9">
    <location>
        <begin position="46"/>
        <end position="70"/>
    </location>
</feature>
<evidence type="ECO:0000256" key="5">
    <source>
        <dbReference type="ARBA" id="ARBA00022692"/>
    </source>
</evidence>
<evidence type="ECO:0000256" key="8">
    <source>
        <dbReference type="SAM" id="MobiDB-lite"/>
    </source>
</evidence>
<name>A0A7S4GEG0_9EUGL</name>
<evidence type="ECO:0000256" key="2">
    <source>
        <dbReference type="ARBA" id="ARBA00008744"/>
    </source>
</evidence>
<dbReference type="PANTHER" id="PTHR31488">
    <property type="entry name" value="DPY-19-LIKE 1, LIKE (H. SAPIENS)"/>
    <property type="match status" value="1"/>
</dbReference>
<keyword evidence="7 9" id="KW-0472">Membrane</keyword>
<proteinExistence type="inferred from homology"/>
<feature type="transmembrane region" description="Helical" evidence="9">
    <location>
        <begin position="354"/>
        <end position="379"/>
    </location>
</feature>
<dbReference type="PANTHER" id="PTHR31488:SF1">
    <property type="entry name" value="C-MANNOSYLTRANSFERASE DPY19L1"/>
    <property type="match status" value="1"/>
</dbReference>
<feature type="transmembrane region" description="Helical" evidence="9">
    <location>
        <begin position="259"/>
        <end position="288"/>
    </location>
</feature>
<dbReference type="EMBL" id="HBJA01132853">
    <property type="protein sequence ID" value="CAE0834338.1"/>
    <property type="molecule type" value="Transcribed_RNA"/>
</dbReference>
<gene>
    <name evidence="10" type="ORF">EGYM00163_LOCUS45638</name>
</gene>
<evidence type="ECO:0000256" key="7">
    <source>
        <dbReference type="ARBA" id="ARBA00023136"/>
    </source>
</evidence>